<evidence type="ECO:0000313" key="10">
    <source>
        <dbReference type="Proteomes" id="UP001168972"/>
    </source>
</evidence>
<evidence type="ECO:0000256" key="6">
    <source>
        <dbReference type="ARBA" id="ARBA00037173"/>
    </source>
</evidence>
<feature type="active site" description="Proton donor" evidence="7">
    <location>
        <position position="339"/>
    </location>
</feature>
<evidence type="ECO:0000256" key="5">
    <source>
        <dbReference type="ARBA" id="ARBA00023239"/>
    </source>
</evidence>
<keyword evidence="10" id="KW-1185">Reference proteome</keyword>
<dbReference type="Pfam" id="PF02784">
    <property type="entry name" value="Orn_Arg_deC_N"/>
    <property type="match status" value="1"/>
</dbReference>
<dbReference type="InterPro" id="IPR029066">
    <property type="entry name" value="PLP-binding_barrel"/>
</dbReference>
<keyword evidence="3 7" id="KW-0663">Pyridoxal phosphate</keyword>
<sequence>MTSFNIGKISVYDDNIDDMNVIKNIIQVNDQEDAFYILDVECIVRQHQKWCSAMPKVSPHYAIKCNPDQTVIEVLASLNCKFDCASKQEMQQIIQTGVSSDRIIYSHPAKPHSHIKYAKKIGVKTMMVDNTLEVLKIKEIYPDAKLVIRLSIDSGSYGIKMCKKFGCKINTEVITLMNFIKNEKMFLRGFSFHLGSPCSDADSYNRGIEICKNLLDVAKNMGFDEINLINIGGGIPGDDDESFYKIAKAVNKALENLDPSIEVISEPGRYYVVSAFTLVTFIQSKRIIDGEVMKRCYFINDGIFGSFLDKIIAAPLYVPIPLCNRGGKLFKSLIWGPTCHPTDSVIDDVMIEDLSIGDWIVWQNMGSYTICTASSFNGFAPSAVYPIIRKTGLETLLNDINEIQNLKSIDNYVKEDILEKIEDKNLFITHEVPQIM</sequence>
<dbReference type="EMBL" id="JAQQBR010000002">
    <property type="protein sequence ID" value="KAK0181502.1"/>
    <property type="molecule type" value="Genomic_DNA"/>
</dbReference>
<comment type="function">
    <text evidence="6">Catalyzes the first and rate-limiting step of polyamine biosynthesis that converts ornithine into putrescine, which is the precursor for the polyamines, spermidine and spermine. Polyamines are essential for cell proliferation and are implicated in cellular processes, ranging from DNA replication to apoptosis.</text>
</comment>
<protein>
    <recommendedName>
        <fullName evidence="8">Orn/DAP/Arg decarboxylase 2 N-terminal domain-containing protein</fullName>
    </recommendedName>
</protein>
<dbReference type="GO" id="GO:0033387">
    <property type="term" value="P:putrescine biosynthetic process from arginine, via ornithine"/>
    <property type="evidence" value="ECO:0007669"/>
    <property type="project" value="TreeGrafter"/>
</dbReference>
<evidence type="ECO:0000256" key="4">
    <source>
        <dbReference type="ARBA" id="ARBA00023115"/>
    </source>
</evidence>
<accession>A0AA39G4P0</accession>
<feature type="modified residue" description="N6-(pyridoxal phosphate)lysine" evidence="7">
    <location>
        <position position="64"/>
    </location>
</feature>
<dbReference type="PRINTS" id="PR01182">
    <property type="entry name" value="ORNDCRBXLASE"/>
</dbReference>
<evidence type="ECO:0000256" key="3">
    <source>
        <dbReference type="ARBA" id="ARBA00022898"/>
    </source>
</evidence>
<evidence type="ECO:0000256" key="7">
    <source>
        <dbReference type="PIRSR" id="PIRSR600183-50"/>
    </source>
</evidence>
<dbReference type="PANTHER" id="PTHR11482">
    <property type="entry name" value="ARGININE/DIAMINOPIMELATE/ORNITHINE DECARBOXYLASE"/>
    <property type="match status" value="1"/>
</dbReference>
<comment type="cofactor">
    <cofactor evidence="1 7">
        <name>pyridoxal 5'-phosphate</name>
        <dbReference type="ChEBI" id="CHEBI:597326"/>
    </cofactor>
</comment>
<dbReference type="Gene3D" id="3.20.20.10">
    <property type="entry name" value="Alanine racemase"/>
    <property type="match status" value="1"/>
</dbReference>
<dbReference type="SUPFAM" id="SSF50621">
    <property type="entry name" value="Alanine racemase C-terminal domain-like"/>
    <property type="match status" value="1"/>
</dbReference>
<dbReference type="InterPro" id="IPR022657">
    <property type="entry name" value="De-COase2_CS"/>
</dbReference>
<dbReference type="Gene3D" id="2.40.37.10">
    <property type="entry name" value="Lyase, Ornithine Decarboxylase, Chain A, domain 1"/>
    <property type="match status" value="1"/>
</dbReference>
<reference evidence="9" key="1">
    <citation type="journal article" date="2023" name="bioRxiv">
        <title>Scaffold-level genome assemblies of two parasitoid biocontrol wasps reveal the parthenogenesis mechanism and an associated novel virus.</title>
        <authorList>
            <person name="Inwood S."/>
            <person name="Skelly J."/>
            <person name="Guhlin J."/>
            <person name="Harrop T."/>
            <person name="Goldson S."/>
            <person name="Dearden P."/>
        </authorList>
    </citation>
    <scope>NUCLEOTIDE SEQUENCE</scope>
    <source>
        <strain evidence="9">Lincoln</strain>
        <tissue evidence="9">Whole body</tissue>
    </source>
</reference>
<dbReference type="GO" id="GO:0005737">
    <property type="term" value="C:cytoplasm"/>
    <property type="evidence" value="ECO:0007669"/>
    <property type="project" value="TreeGrafter"/>
</dbReference>
<dbReference type="PROSITE" id="PS00879">
    <property type="entry name" value="ODR_DC_2_2"/>
    <property type="match status" value="1"/>
</dbReference>
<keyword evidence="4" id="KW-0620">Polyamine biosynthesis</keyword>
<comment type="caution">
    <text evidence="9">The sequence shown here is derived from an EMBL/GenBank/DDBJ whole genome shotgun (WGS) entry which is preliminary data.</text>
</comment>
<dbReference type="Proteomes" id="UP001168972">
    <property type="component" value="Unassembled WGS sequence"/>
</dbReference>
<name>A0AA39G4P0_MICHY</name>
<dbReference type="AlphaFoldDB" id="A0AA39G4P0"/>
<dbReference type="CDD" id="cd00622">
    <property type="entry name" value="PLPDE_III_ODC"/>
    <property type="match status" value="1"/>
</dbReference>
<comment type="similarity">
    <text evidence="2">Belongs to the Orn/Lys/Arg decarboxylase class-II family.</text>
</comment>
<dbReference type="InterPro" id="IPR002433">
    <property type="entry name" value="Orn_de-COase"/>
</dbReference>
<proteinExistence type="inferred from homology"/>
<feature type="domain" description="Orn/DAP/Arg decarboxylase 2 N-terminal" evidence="8">
    <location>
        <begin position="43"/>
        <end position="272"/>
    </location>
</feature>
<reference evidence="9" key="2">
    <citation type="submission" date="2023-03" db="EMBL/GenBank/DDBJ databases">
        <authorList>
            <person name="Inwood S.N."/>
            <person name="Skelly J.G."/>
            <person name="Guhlin J."/>
            <person name="Harrop T.W.R."/>
            <person name="Goldson S.G."/>
            <person name="Dearden P.K."/>
        </authorList>
    </citation>
    <scope>NUCLEOTIDE SEQUENCE</scope>
    <source>
        <strain evidence="9">Lincoln</strain>
        <tissue evidence="9">Whole body</tissue>
    </source>
</reference>
<dbReference type="InterPro" id="IPR022644">
    <property type="entry name" value="De-COase2_N"/>
</dbReference>
<organism evidence="9 10">
    <name type="scientific">Microctonus hyperodae</name>
    <name type="common">Parasitoid wasp</name>
    <dbReference type="NCBI Taxonomy" id="165561"/>
    <lineage>
        <taxon>Eukaryota</taxon>
        <taxon>Metazoa</taxon>
        <taxon>Ecdysozoa</taxon>
        <taxon>Arthropoda</taxon>
        <taxon>Hexapoda</taxon>
        <taxon>Insecta</taxon>
        <taxon>Pterygota</taxon>
        <taxon>Neoptera</taxon>
        <taxon>Endopterygota</taxon>
        <taxon>Hymenoptera</taxon>
        <taxon>Apocrita</taxon>
        <taxon>Ichneumonoidea</taxon>
        <taxon>Braconidae</taxon>
        <taxon>Euphorinae</taxon>
        <taxon>Microctonus</taxon>
    </lineage>
</organism>
<evidence type="ECO:0000259" key="8">
    <source>
        <dbReference type="Pfam" id="PF02784"/>
    </source>
</evidence>
<dbReference type="PRINTS" id="PR01179">
    <property type="entry name" value="ODADCRBXLASE"/>
</dbReference>
<keyword evidence="5" id="KW-0456">Lyase</keyword>
<dbReference type="InterPro" id="IPR009006">
    <property type="entry name" value="Ala_racemase/Decarboxylase_C"/>
</dbReference>
<dbReference type="GO" id="GO:0004586">
    <property type="term" value="F:ornithine decarboxylase activity"/>
    <property type="evidence" value="ECO:0007669"/>
    <property type="project" value="TreeGrafter"/>
</dbReference>
<dbReference type="SUPFAM" id="SSF51419">
    <property type="entry name" value="PLP-binding barrel"/>
    <property type="match status" value="1"/>
</dbReference>
<evidence type="ECO:0000313" key="9">
    <source>
        <dbReference type="EMBL" id="KAK0181502.1"/>
    </source>
</evidence>
<dbReference type="InterPro" id="IPR000183">
    <property type="entry name" value="Orn/DAP/Arg_de-COase"/>
</dbReference>
<dbReference type="PANTHER" id="PTHR11482:SF6">
    <property type="entry name" value="ORNITHINE DECARBOXYLASE 1-RELATED"/>
    <property type="match status" value="1"/>
</dbReference>
<dbReference type="FunFam" id="3.20.20.10:FF:000005">
    <property type="entry name" value="Ornithine decarboxylase"/>
    <property type="match status" value="1"/>
</dbReference>
<evidence type="ECO:0000256" key="2">
    <source>
        <dbReference type="ARBA" id="ARBA00008872"/>
    </source>
</evidence>
<gene>
    <name evidence="9" type="ORF">PV327_003781</name>
</gene>
<evidence type="ECO:0000256" key="1">
    <source>
        <dbReference type="ARBA" id="ARBA00001933"/>
    </source>
</evidence>